<dbReference type="InterPro" id="IPR020901">
    <property type="entry name" value="Prtase_inh_Kunz-CS"/>
</dbReference>
<sequence>MKGPYGLCMFVLLAFSLGEVTSQTTTVQPTTNQPGIIQFNMYLVNMTFNSMKALQDRSSKAYNDTRTKIQEAFTGIGGSLEEVIFLDGGGCMKAYIQWRDGDQLKIMPTMDFVKNNGIFILNQNWKVSFKGCEADQLMVFKYYVVGMPWSENLAIEASAEFKMFTNMILQTFVDLGGTLQTLKLSKNEGCIQIYLEWNTADASSILTLAEKLKANGIMYMNQTYNITSKPCAPSTVEYGQCPVNTGGSFGICVEECNATDPQMSCMEGFRCCSNGCGHACKRVGFKVQINGTMTLNTTWTDSLRDSNMSASVASSIKGLIQNKFGRDVVTDVELISISNYTYRGQKVPVVSVRVFLADDLPNESLKQSEISLPGQVVDVGTSNVSIIAAYLGKSGVSETVSICGGDKCEGVCKQPFSGVQYCSCGAGYHGSSCDSFDCRKDLSQIPNTTASFCPNSIACSRVPNSNQGYTCHCPVGYYGDVCEARLCDWINNCSGQGTCVGSLVDAKLCECNPGRGGLFCELNMPDNLTKCERESRLMTFVNENLHSDNGLQSLNKPLAEILLSIGLTEYQVPTCLKTNDSSNGEYYSSCTYDVSSGKNVSCKCLYSDGSTKNYPSFDGQNCQSNAPFVNKADLFITAEWSEDLRNTGSQLYRDVTSQLTALIQQISSYPSSVSFDGRSGCITAHLSIYIDDYNDLQDILKSIKDNGIQVNGVKAQVSDVECQLPDESTMLQFRVYVENLTLPGDYKNHQSNTYNLFLGLVTKAFANLNGSLRGLELEQKNGCAELFVQWVTPDVAGFLHLIDTVKRDGVTVLDQHYNINTKPCSPDETTLVEFRLFVSMPSSKEYSNTSSDKYIAVQNLVKKTFESLGGNLLTLILTPKLDDCVEFFIQWNTTDTRNFLTIMDNIKSKGVQWMGQVYNIKTKPCTSGGGKTCSPMCMNNGNCTYSFLKQEYLCQCPIGFSGQHCEVDICSYVKSDACNKGKCLGNLVDWKMCTDCPTGSGGLFCDGSVPDNLTQCEMHRRLTSYAVSVLNGSHSNDKLIVDMKDFLQRVTVDSFYVPMCKNGAYYAMCQYNMDNGHKEMCHCVDDMGRYKMWRFDQVAEQCREPRDSSFCGSNKIQCNPLKEKCLSTAVCMGSSCTEYSQQCVSKDMKSSCDEKPCKNDPDAKCDPCNGQGQCYNQKISKDDPRPPWLATGNQDYICHCDPGFSGDSCETNDEICQIIPKGFCELGCMGDINSGQFCKCPNNYAGLQCNKPARTPCERRKALYDDAIAILNGRATFDPYSIREIKLIVQQVLNATRTTLIPSLSCTPGGQYRKTQCSVKVSNLTENECFCVDQKGNSFLSNLVPYIGFEICTAPADFSSLSFLCGEKDPTTGKDLIQCFNGGQCVANPMKGKLCRCLSGFYGQLCENVGSAPVEPKSLCDYMAGSWNTAKKILTGQTGNWNITDLQKQVYLNLTVNFLAPKDNNSLLIKPDCYENGMFKPAACYHNITSEQRADCYCWANGGLISNAPVSGPDAFNCTVIQQQQCPNQCPDLKCQFGQRTVNSCPTCECKRPCETMTCMNNERCVEEDVKCDDQKLGDSKCARGVCRLMIKPGVCPVKDGNSLDALVRTGVGLKLRDANNTMCPTECVDDSDCSDNRKCCGVCGSKCVAPEKVDRCQDDRMLALQQRDLIRKVREEIQNSGNLSTDALRMIYRAIKYDTGLLIPSCKFGGDFYEAIQCLYSEDDSTPVSCFCVDLLGTRIDGLTANLSDPTSCNVKPYTCPALEPATNPDDDVTCKNDLDCLGGDKCCSGGVDMVCATPVDKEQLVSLVDRLMSEMCVNFTELCQGNSSCTGQWMKDGQACVCPNGRMGPFCEQTASGDSAPKTACKKKLLANSVFLKQLSEMYTAGPQSFVKLLQAMVAQKMSVDPNYDLQTDVISMIDHQCLDNGQYAPTQCVHYLSMENLSKVKMPDCFCVDVDGQEILGTRMSTLQGQPFCGGSNTCPWGNALHSVDGQLQQCGTNTSSCPYGYACKRGTYGQLNCCPTKEGLKDVCMLPADVGMTCPDGKPDVTRYFYDFMTKECKTFSFKGCGGNYNNFADSSLCSSRCKENIVMHSGSCPAKPFQVGVQGQCQDVCQSDADCDVTFKCCQSSCAKRCIPAVDETDKNRECPMGQPQGKCNTKTACTAGYYCKGNGEAGVCCIDYNTVDLCLIPPGKEDVCMSPTQRFFYNATSKMCEMFAYSGCQPGFNNFASLEDCCQACNGKGRCKSGTCPSVKLASVTSCKTECSSDGQCPGKKICCSTGCGSSCVIPDAAGNVSDCLTRQLEVKRQLNLKTSIGSSSCDVINMPKCEADGSWSRQQCQASLGICWCVTPKGNYVYNTLIRGVPSCEKLSDTVLMQADQTKMDVSMINFTVCPGGESPQCCPQALCQKPCPANPNAVCRINPCGGCKEEFYDDSGNLVNCDEGLSTCQKEVNSVVISVLENQITATMATGMSLDDIKRGASEAQTTQMRSSLPNIPFKCQRPADPGNCKGFLPQWYYDPLTSKCQMFIWGMCGGNQNRFSTPEECYQTCNSVKSPCSVVRCPGEKPCQLDYNETCYMSEEGCLVRAVCRAAKAPSSAIGPFLPECLPTGEYNYKQCQSGYCWCVNDKGVYLDGLTNMEVDKLECTSNGSVANTSLGVDKCSNNQLPNVNCIKACNNKVCPNYPNAQCTVDLCSTSCSTKFVDQNGAEVTCGDQECKVFTFNETKRQKCSSAPALCQGAKNCPESICQRALKQNCNKNPCAVCMLDTCTCQPYFVDALTRKNLTQSQCSFLSVGTCAIKTCNIMKELDSAEFNKYDLLTNTFQLPTCSANGRFEARQCVGDTCKCVDAFGEPTNSSMTISNETCQAIDEVKRVKLTLTFNADFKRFQRENKLGFFKSEVNKTLIAMGIDPKTIKEVTEPYEGSVKINITFEQEPSSANTDMTIVVLVVMQGIQTGSFTITIDNETIELNKDGTTVEAQTASQVSVEERKESEEGLSERDKIIIGCVVGIGGGLILIAVIVLCLCCRDKKEKPSYDPYERVKPVEKSFHEKGIPPMHNQAYQEDDEDDKFIKVKL</sequence>
<feature type="domain" description="WAP" evidence="9">
    <location>
        <begin position="2243"/>
        <end position="2290"/>
    </location>
</feature>
<evidence type="ECO:0000256" key="3">
    <source>
        <dbReference type="PROSITE-ProRule" id="PRU00500"/>
    </source>
</evidence>
<gene>
    <name evidence="10" type="ORF">GSLYS_00015423001</name>
</gene>
<dbReference type="SMART" id="SM00181">
    <property type="entry name" value="EGF"/>
    <property type="match status" value="10"/>
</dbReference>
<dbReference type="PROSITE" id="PS51162">
    <property type="entry name" value="THYROGLOBULIN_1_2"/>
    <property type="match status" value="6"/>
</dbReference>
<keyword evidence="11" id="KW-1185">Reference proteome</keyword>
<evidence type="ECO:0000259" key="9">
    <source>
        <dbReference type="PROSITE" id="PS51390"/>
    </source>
</evidence>
<dbReference type="Pfam" id="PF00095">
    <property type="entry name" value="WAP"/>
    <property type="match status" value="3"/>
</dbReference>
<dbReference type="InterPro" id="IPR008197">
    <property type="entry name" value="WAP_dom"/>
</dbReference>
<feature type="domain" description="Thyroglobulin type-1" evidence="8">
    <location>
        <begin position="2317"/>
        <end position="2367"/>
    </location>
</feature>
<feature type="domain" description="EGF-like" evidence="6">
    <location>
        <begin position="929"/>
        <end position="966"/>
    </location>
</feature>
<keyword evidence="5" id="KW-0732">Signal</keyword>
<dbReference type="PROSITE" id="PS01186">
    <property type="entry name" value="EGF_2"/>
    <property type="match status" value="4"/>
</dbReference>
<feature type="disulfide bond" evidence="2">
    <location>
        <begin position="937"/>
        <end position="954"/>
    </location>
</feature>
<feature type="disulfide bond" evidence="2">
    <location>
        <begin position="1397"/>
        <end position="1406"/>
    </location>
</feature>
<dbReference type="Gene3D" id="4.10.75.10">
    <property type="entry name" value="Elafin-like"/>
    <property type="match status" value="4"/>
</dbReference>
<feature type="domain" description="Thyroglobulin type-1" evidence="8">
    <location>
        <begin position="2798"/>
        <end position="2864"/>
    </location>
</feature>
<feature type="disulfide bond" evidence="2">
    <location>
        <begin position="511"/>
        <end position="520"/>
    </location>
</feature>
<evidence type="ECO:0000313" key="10">
    <source>
        <dbReference type="EMBL" id="CAL1541817.1"/>
    </source>
</evidence>
<feature type="chain" id="PRO_5043954369" evidence="5">
    <location>
        <begin position="23"/>
        <end position="3074"/>
    </location>
</feature>
<dbReference type="Gene3D" id="2.10.25.10">
    <property type="entry name" value="Laminin"/>
    <property type="match status" value="3"/>
</dbReference>
<feature type="domain" description="BPTI/Kunitz inhibitor" evidence="7">
    <location>
        <begin position="2500"/>
        <end position="2550"/>
    </location>
</feature>
<feature type="domain" description="EGF-like" evidence="6">
    <location>
        <begin position="483"/>
        <end position="521"/>
    </location>
</feature>
<dbReference type="CDD" id="cd00109">
    <property type="entry name" value="Kunitz-type"/>
    <property type="match status" value="3"/>
</dbReference>
<evidence type="ECO:0000259" key="8">
    <source>
        <dbReference type="PROSITE" id="PS51162"/>
    </source>
</evidence>
<feature type="disulfide bond" evidence="2">
    <location>
        <begin position="933"/>
        <end position="943"/>
    </location>
</feature>
<dbReference type="SUPFAM" id="SSF57610">
    <property type="entry name" value="Thyroglobulin type-1 domain"/>
    <property type="match status" value="6"/>
</dbReference>
<dbReference type="CDD" id="cd00199">
    <property type="entry name" value="WAP"/>
    <property type="match status" value="1"/>
</dbReference>
<dbReference type="SUPFAM" id="SSF57196">
    <property type="entry name" value="EGF/Laminin"/>
    <property type="match status" value="2"/>
</dbReference>
<dbReference type="PANTHER" id="PTHR46751:SF1">
    <property type="entry name" value="WAP FOUR-DISULFIDE CORE DOMAIN PROTEIN 6A"/>
    <property type="match status" value="1"/>
</dbReference>
<dbReference type="SMART" id="SM00131">
    <property type="entry name" value="KU"/>
    <property type="match status" value="3"/>
</dbReference>
<feature type="domain" description="WAP" evidence="9">
    <location>
        <begin position="1754"/>
        <end position="1801"/>
    </location>
</feature>
<keyword evidence="4" id="KW-1133">Transmembrane helix</keyword>
<evidence type="ECO:0000313" key="11">
    <source>
        <dbReference type="Proteomes" id="UP001497497"/>
    </source>
</evidence>
<feature type="disulfide bond" evidence="2">
    <location>
        <begin position="1844"/>
        <end position="1853"/>
    </location>
</feature>
<accession>A0AAV2I790</accession>
<dbReference type="InterPro" id="IPR000716">
    <property type="entry name" value="Thyroglobulin_1"/>
</dbReference>
<name>A0AAV2I790_LYMST</name>
<dbReference type="InterPro" id="IPR051388">
    <property type="entry name" value="Serpin_venom_toxin"/>
</dbReference>
<dbReference type="PROSITE" id="PS00484">
    <property type="entry name" value="THYROGLOBULIN_1_1"/>
    <property type="match status" value="1"/>
</dbReference>
<feature type="domain" description="Thyroglobulin type-1" evidence="8">
    <location>
        <begin position="1254"/>
        <end position="1352"/>
    </location>
</feature>
<evidence type="ECO:0000259" key="7">
    <source>
        <dbReference type="PROSITE" id="PS50279"/>
    </source>
</evidence>
<dbReference type="PROSITE" id="PS50026">
    <property type="entry name" value="EGF_3"/>
    <property type="match status" value="4"/>
</dbReference>
<evidence type="ECO:0000256" key="4">
    <source>
        <dbReference type="SAM" id="Phobius"/>
    </source>
</evidence>
<dbReference type="PROSITE" id="PS50279">
    <property type="entry name" value="BPTI_KUNITZ_2"/>
    <property type="match status" value="3"/>
</dbReference>
<dbReference type="PANTHER" id="PTHR46751">
    <property type="entry name" value="EPPIN"/>
    <property type="match status" value="1"/>
</dbReference>
<dbReference type="Pfam" id="PF04478">
    <property type="entry name" value="Mid2"/>
    <property type="match status" value="1"/>
</dbReference>
<dbReference type="InterPro" id="IPR007567">
    <property type="entry name" value="Mid2_dom"/>
</dbReference>
<dbReference type="InterPro" id="IPR006150">
    <property type="entry name" value="Cys_repeat_1"/>
</dbReference>
<dbReference type="InterPro" id="IPR036645">
    <property type="entry name" value="Elafin-like_sf"/>
</dbReference>
<feature type="domain" description="EGF-like" evidence="6">
    <location>
        <begin position="1367"/>
        <end position="1407"/>
    </location>
</feature>
<dbReference type="FunFam" id="4.10.410.10:FF:000020">
    <property type="entry name" value="Collagen, type VI, alpha 3"/>
    <property type="match status" value="1"/>
</dbReference>
<feature type="domain" description="Thyroglobulin type-1" evidence="8">
    <location>
        <begin position="1654"/>
        <end position="1754"/>
    </location>
</feature>
<dbReference type="Gene3D" id="4.10.800.10">
    <property type="entry name" value="Thyroglobulin type-1"/>
    <property type="match status" value="5"/>
</dbReference>
<dbReference type="Proteomes" id="UP001497497">
    <property type="component" value="Unassembled WGS sequence"/>
</dbReference>
<dbReference type="InterPro" id="IPR036880">
    <property type="entry name" value="Kunitz_BPTI_sf"/>
</dbReference>
<feature type="domain" description="BPTI/Kunitz inhibitor" evidence="7">
    <location>
        <begin position="2188"/>
        <end position="2239"/>
    </location>
</feature>
<dbReference type="Gene3D" id="4.10.410.10">
    <property type="entry name" value="Pancreatic trypsin inhibitor Kunitz domain"/>
    <property type="match status" value="3"/>
</dbReference>
<evidence type="ECO:0000259" key="6">
    <source>
        <dbReference type="PROSITE" id="PS50026"/>
    </source>
</evidence>
<dbReference type="Pfam" id="PF00014">
    <property type="entry name" value="Kunitz_BPTI"/>
    <property type="match status" value="3"/>
</dbReference>
<feature type="domain" description="BPTI/Kunitz inhibitor" evidence="7">
    <location>
        <begin position="2032"/>
        <end position="2086"/>
    </location>
</feature>
<dbReference type="SMART" id="SM00289">
    <property type="entry name" value="WR1"/>
    <property type="match status" value="4"/>
</dbReference>
<evidence type="ECO:0000256" key="5">
    <source>
        <dbReference type="SAM" id="SignalP"/>
    </source>
</evidence>
<comment type="caution">
    <text evidence="10">The sequence shown here is derived from an EMBL/GenBank/DDBJ whole genome shotgun (WGS) entry which is preliminary data.</text>
</comment>
<feature type="disulfide bond" evidence="2">
    <location>
        <begin position="956"/>
        <end position="965"/>
    </location>
</feature>
<dbReference type="PROSITE" id="PS00022">
    <property type="entry name" value="EGF_1"/>
    <property type="match status" value="7"/>
</dbReference>
<feature type="domain" description="Thyroglobulin type-1" evidence="8">
    <location>
        <begin position="1864"/>
        <end position="1976"/>
    </location>
</feature>
<organism evidence="10 11">
    <name type="scientific">Lymnaea stagnalis</name>
    <name type="common">Great pond snail</name>
    <name type="synonym">Helix stagnalis</name>
    <dbReference type="NCBI Taxonomy" id="6523"/>
    <lineage>
        <taxon>Eukaryota</taxon>
        <taxon>Metazoa</taxon>
        <taxon>Spiralia</taxon>
        <taxon>Lophotrochozoa</taxon>
        <taxon>Mollusca</taxon>
        <taxon>Gastropoda</taxon>
        <taxon>Heterobranchia</taxon>
        <taxon>Euthyneura</taxon>
        <taxon>Panpulmonata</taxon>
        <taxon>Hygrophila</taxon>
        <taxon>Lymnaeoidea</taxon>
        <taxon>Lymnaeidae</taxon>
        <taxon>Lymnaea</taxon>
    </lineage>
</organism>
<feature type="transmembrane region" description="Helical" evidence="4">
    <location>
        <begin position="3001"/>
        <end position="3024"/>
    </location>
</feature>
<dbReference type="PROSITE" id="PS51390">
    <property type="entry name" value="WAP"/>
    <property type="match status" value="4"/>
</dbReference>
<evidence type="ECO:0000256" key="2">
    <source>
        <dbReference type="PROSITE-ProRule" id="PRU00076"/>
    </source>
</evidence>
<keyword evidence="4" id="KW-0472">Membrane</keyword>
<feature type="domain" description="Thyroglobulin type-1" evidence="8">
    <location>
        <begin position="2565"/>
        <end position="2645"/>
    </location>
</feature>
<keyword evidence="1 2" id="KW-1015">Disulfide bond</keyword>
<proteinExistence type="predicted"/>
<keyword evidence="4" id="KW-0812">Transmembrane</keyword>
<feature type="disulfide bond" evidence="3">
    <location>
        <begin position="2339"/>
        <end position="2346"/>
    </location>
</feature>
<dbReference type="GO" id="GO:0004867">
    <property type="term" value="F:serine-type endopeptidase inhibitor activity"/>
    <property type="evidence" value="ECO:0007669"/>
    <property type="project" value="InterPro"/>
</dbReference>
<comment type="caution">
    <text evidence="2">Lacks conserved residue(s) required for the propagation of feature annotation.</text>
</comment>
<dbReference type="CDD" id="cd00191">
    <property type="entry name" value="TY"/>
    <property type="match status" value="3"/>
</dbReference>
<dbReference type="Pfam" id="PF00086">
    <property type="entry name" value="Thyroglobulin_1"/>
    <property type="match status" value="6"/>
</dbReference>
<reference evidence="10 11" key="1">
    <citation type="submission" date="2024-04" db="EMBL/GenBank/DDBJ databases">
        <authorList>
            <consortium name="Genoscope - CEA"/>
            <person name="William W."/>
        </authorList>
    </citation>
    <scope>NUCLEOTIDE SEQUENCE [LARGE SCALE GENOMIC DNA]</scope>
</reference>
<feature type="disulfide bond" evidence="2">
    <location>
        <begin position="1825"/>
        <end position="1842"/>
    </location>
</feature>
<dbReference type="PROSITE" id="PS00280">
    <property type="entry name" value="BPTI_KUNITZ_1"/>
    <property type="match status" value="2"/>
</dbReference>
<dbReference type="SUPFAM" id="SSF57362">
    <property type="entry name" value="BPTI-like"/>
    <property type="match status" value="3"/>
</dbReference>
<dbReference type="SMART" id="SM00211">
    <property type="entry name" value="TY"/>
    <property type="match status" value="6"/>
</dbReference>
<dbReference type="InterPro" id="IPR036857">
    <property type="entry name" value="Thyroglobulin_1_sf"/>
</dbReference>
<dbReference type="InterPro" id="IPR002223">
    <property type="entry name" value="Kunitz_BPTI"/>
</dbReference>
<dbReference type="InterPro" id="IPR000742">
    <property type="entry name" value="EGF"/>
</dbReference>
<evidence type="ECO:0000256" key="1">
    <source>
        <dbReference type="ARBA" id="ARBA00023157"/>
    </source>
</evidence>
<feature type="signal peptide" evidence="5">
    <location>
        <begin position="1"/>
        <end position="22"/>
    </location>
</feature>
<dbReference type="EMBL" id="CAXITT010000453">
    <property type="protein sequence ID" value="CAL1541817.1"/>
    <property type="molecule type" value="Genomic_DNA"/>
</dbReference>
<protein>
    <submittedName>
        <fullName evidence="10">Uncharacterized protein</fullName>
    </submittedName>
</protein>
<keyword evidence="2" id="KW-0245">EGF-like domain</keyword>
<dbReference type="SUPFAM" id="SSF57256">
    <property type="entry name" value="Elafin-like"/>
    <property type="match status" value="3"/>
</dbReference>
<feature type="domain" description="WAP" evidence="9">
    <location>
        <begin position="2090"/>
        <end position="2139"/>
    </location>
</feature>
<dbReference type="GO" id="GO:0005576">
    <property type="term" value="C:extracellular region"/>
    <property type="evidence" value="ECO:0007669"/>
    <property type="project" value="InterPro"/>
</dbReference>
<dbReference type="SMART" id="SM00217">
    <property type="entry name" value="WAP"/>
    <property type="match status" value="5"/>
</dbReference>
<feature type="domain" description="EGF-like" evidence="6">
    <location>
        <begin position="1814"/>
        <end position="1854"/>
    </location>
</feature>
<feature type="domain" description="WAP" evidence="9">
    <location>
        <begin position="1589"/>
        <end position="1652"/>
    </location>
</feature>